<evidence type="ECO:0000313" key="7">
    <source>
        <dbReference type="Proteomes" id="UP000193380"/>
    </source>
</evidence>
<dbReference type="AlphaFoldDB" id="A0A060W858"/>
<reference evidence="6" key="2">
    <citation type="submission" date="2014-03" db="EMBL/GenBank/DDBJ databases">
        <authorList>
            <person name="Genoscope - CEA"/>
        </authorList>
    </citation>
    <scope>NUCLEOTIDE SEQUENCE</scope>
</reference>
<evidence type="ECO:0000256" key="2">
    <source>
        <dbReference type="ARBA" id="ARBA00010053"/>
    </source>
</evidence>
<protein>
    <recommendedName>
        <fullName evidence="5">XRN2-binding (XTBD) domain-containing protein</fullName>
    </recommendedName>
</protein>
<dbReference type="Pfam" id="PF11952">
    <property type="entry name" value="XTBD"/>
    <property type="match status" value="1"/>
</dbReference>
<comment type="subcellular location">
    <subcellularLocation>
        <location evidence="1">Nucleus</location>
        <location evidence="1">Nucleoplasm</location>
    </subcellularLocation>
</comment>
<gene>
    <name evidence="6" type="ORF">GSONMT00065240001</name>
</gene>
<dbReference type="Pfam" id="PF26535">
    <property type="entry name" value="DSRM_CARF"/>
    <property type="match status" value="1"/>
</dbReference>
<accession>A0A060W858</accession>
<feature type="region of interest" description="Disordered" evidence="4">
    <location>
        <begin position="211"/>
        <end position="239"/>
    </location>
</feature>
<dbReference type="PROSITE" id="PS51827">
    <property type="entry name" value="XTBD"/>
    <property type="match status" value="1"/>
</dbReference>
<name>A0A060W858_ONCMY</name>
<feature type="domain" description="XRN2-binding (XTBD)" evidence="5">
    <location>
        <begin position="25"/>
        <end position="122"/>
    </location>
</feature>
<evidence type="ECO:0000259" key="5">
    <source>
        <dbReference type="PROSITE" id="PS51827"/>
    </source>
</evidence>
<dbReference type="GO" id="GO:0005654">
    <property type="term" value="C:nucleoplasm"/>
    <property type="evidence" value="ECO:0007669"/>
    <property type="project" value="UniProtKB-SubCell"/>
</dbReference>
<dbReference type="Proteomes" id="UP000193380">
    <property type="component" value="Unassembled WGS sequence"/>
</dbReference>
<comment type="similarity">
    <text evidence="2">Belongs to the CARF family.</text>
</comment>
<evidence type="ECO:0000256" key="4">
    <source>
        <dbReference type="SAM" id="MobiDB-lite"/>
    </source>
</evidence>
<keyword evidence="3" id="KW-0539">Nucleus</keyword>
<evidence type="ECO:0000256" key="1">
    <source>
        <dbReference type="ARBA" id="ARBA00004642"/>
    </source>
</evidence>
<dbReference type="PaxDb" id="8022-A0A060W858"/>
<proteinExistence type="inferred from homology"/>
<dbReference type="InterPro" id="IPR021859">
    <property type="entry name" value="XTBD"/>
</dbReference>
<dbReference type="PANTHER" id="PTHR16148:SF11">
    <property type="entry name" value="CDKN2A-INTERACTING PROTEIN"/>
    <property type="match status" value="1"/>
</dbReference>
<sequence>MAEGRSGEDIVSEYLDQNPHLVEWVESLRGGHETNKQWHARREFFLRNMETFPTVQPGFPSPSLDRLLSLSICWANHIFLGCRYPQPVMDRIKEMAEGVVVNDAPVRKTRDEILGKGKRTAGMMLKSYCIFSCVHTSHNYTLNGNYCDAVYPFLYICGTIKVGKVLYFSIKILYIVTVRLIIQQYFFCCFCFGLEVNAAYPTPPSHRWNLSSAGGDDDSCAKRTKPGNPFKQGPPPQAPAEHQPFFNRLYKAVAWKLVSAGGFGPNLDHFEILRACTESSKESLSCVFVPLKDIPDLPAARSQKEGQVCELRCQTVYLGTGYGRDEAAARAMASKEALKAFQGRKVMVKICRRRFNGRDVEDLVLLDDQPRNPGFPPAISYPFQPEQQGDGPSVKHIYQRQEHRLSPNYGKVRLPSSLWGLNFDSCSLIDN</sequence>
<dbReference type="EMBL" id="FR904381">
    <property type="protein sequence ID" value="CDQ61439.1"/>
    <property type="molecule type" value="Genomic_DNA"/>
</dbReference>
<dbReference type="InterPro" id="IPR058828">
    <property type="entry name" value="DSRM_CARF/NKRF"/>
</dbReference>
<dbReference type="GO" id="GO:0005730">
    <property type="term" value="C:nucleolus"/>
    <property type="evidence" value="ECO:0007669"/>
    <property type="project" value="TreeGrafter"/>
</dbReference>
<organism evidence="6 7">
    <name type="scientific">Oncorhynchus mykiss</name>
    <name type="common">Rainbow trout</name>
    <name type="synonym">Salmo gairdneri</name>
    <dbReference type="NCBI Taxonomy" id="8022"/>
    <lineage>
        <taxon>Eukaryota</taxon>
        <taxon>Metazoa</taxon>
        <taxon>Chordata</taxon>
        <taxon>Craniata</taxon>
        <taxon>Vertebrata</taxon>
        <taxon>Euteleostomi</taxon>
        <taxon>Actinopterygii</taxon>
        <taxon>Neopterygii</taxon>
        <taxon>Teleostei</taxon>
        <taxon>Protacanthopterygii</taxon>
        <taxon>Salmoniformes</taxon>
        <taxon>Salmonidae</taxon>
        <taxon>Salmoninae</taxon>
        <taxon>Oncorhynchus</taxon>
    </lineage>
</organism>
<dbReference type="PANTHER" id="PTHR16148">
    <property type="entry name" value="NF-KAPPA-B-REPRESSING FACTOR-RELATED"/>
    <property type="match status" value="1"/>
</dbReference>
<evidence type="ECO:0000256" key="3">
    <source>
        <dbReference type="ARBA" id="ARBA00023242"/>
    </source>
</evidence>
<reference evidence="6" key="1">
    <citation type="journal article" date="2014" name="Nat. Commun.">
        <title>The rainbow trout genome provides novel insights into evolution after whole-genome duplication in vertebrates.</title>
        <authorList>
            <person name="Berthelot C."/>
            <person name="Brunet F."/>
            <person name="Chalopin D."/>
            <person name="Juanchich A."/>
            <person name="Bernard M."/>
            <person name="Noel B."/>
            <person name="Bento P."/>
            <person name="Da Silva C."/>
            <person name="Labadie K."/>
            <person name="Alberti A."/>
            <person name="Aury J.M."/>
            <person name="Louis A."/>
            <person name="Dehais P."/>
            <person name="Bardou P."/>
            <person name="Montfort J."/>
            <person name="Klopp C."/>
            <person name="Cabau C."/>
            <person name="Gaspin C."/>
            <person name="Thorgaard G.H."/>
            <person name="Boussaha M."/>
            <person name="Quillet E."/>
            <person name="Guyomard R."/>
            <person name="Galiana D."/>
            <person name="Bobe J."/>
            <person name="Volff J.N."/>
            <person name="Genet C."/>
            <person name="Wincker P."/>
            <person name="Jaillon O."/>
            <person name="Roest Crollius H."/>
            <person name="Guiguen Y."/>
        </authorList>
    </citation>
    <scope>NUCLEOTIDE SEQUENCE [LARGE SCALE GENOMIC DNA]</scope>
</reference>
<dbReference type="STRING" id="8022.A0A060W858"/>
<evidence type="ECO:0000313" key="6">
    <source>
        <dbReference type="EMBL" id="CDQ61439.1"/>
    </source>
</evidence>